<organism evidence="1 2">
    <name type="scientific">Tersicoccus solisilvae</name>
    <dbReference type="NCBI Taxonomy" id="1882339"/>
    <lineage>
        <taxon>Bacteria</taxon>
        <taxon>Bacillati</taxon>
        <taxon>Actinomycetota</taxon>
        <taxon>Actinomycetes</taxon>
        <taxon>Micrococcales</taxon>
        <taxon>Micrococcaceae</taxon>
        <taxon>Tersicoccus</taxon>
    </lineage>
</organism>
<reference evidence="2" key="1">
    <citation type="journal article" date="2019" name="Int. J. Syst. Evol. Microbiol.">
        <title>The Global Catalogue of Microorganisms (GCM) 10K type strain sequencing project: providing services to taxonomists for standard genome sequencing and annotation.</title>
        <authorList>
            <consortium name="The Broad Institute Genomics Platform"/>
            <consortium name="The Broad Institute Genome Sequencing Center for Infectious Disease"/>
            <person name="Wu L."/>
            <person name="Ma J."/>
        </authorList>
    </citation>
    <scope>NUCLEOTIDE SEQUENCE [LARGE SCALE GENOMIC DNA]</scope>
    <source>
        <strain evidence="2">CGMCC 1.15480</strain>
    </source>
</reference>
<accession>A0ABQ1NS00</accession>
<dbReference type="InterPro" id="IPR015942">
    <property type="entry name" value="Asp/Glu/hydantoin_racemase"/>
</dbReference>
<dbReference type="RefSeq" id="WP_188666488.1">
    <property type="nucleotide sequence ID" value="NZ_BMJI01000002.1"/>
</dbReference>
<proteinExistence type="predicted"/>
<dbReference type="Proteomes" id="UP000597761">
    <property type="component" value="Unassembled WGS sequence"/>
</dbReference>
<keyword evidence="2" id="KW-1185">Reference proteome</keyword>
<sequence length="219" mass="21900">MKVGLIRAVTTTDPRLLDSHGAALENTFGFEVLTRAIENQPDGVYDDASLAAAAPKVARLAVELAPDVDAIVISCAADPGLELARSAVDIPVVGAGSAAGAAAAAFGGTVGVLGLSRTAPTVIADAIGDRMLVIDGAGASHRPADYLTPTGVMDAITDAHLLADAGADVIVLGTTGLSSIGMAAELRRRLELPVIDAVIAAGSMLASGVAARQAHTYVI</sequence>
<evidence type="ECO:0000313" key="1">
    <source>
        <dbReference type="EMBL" id="GGC83488.1"/>
    </source>
</evidence>
<dbReference type="EMBL" id="BMJI01000002">
    <property type="protein sequence ID" value="GGC83488.1"/>
    <property type="molecule type" value="Genomic_DNA"/>
</dbReference>
<evidence type="ECO:0000313" key="2">
    <source>
        <dbReference type="Proteomes" id="UP000597761"/>
    </source>
</evidence>
<name>A0ABQ1NS00_9MICC</name>
<dbReference type="Pfam" id="PF01177">
    <property type="entry name" value="Asp_Glu_race"/>
    <property type="match status" value="1"/>
</dbReference>
<gene>
    <name evidence="1" type="ORF">GCM10011512_07820</name>
</gene>
<comment type="caution">
    <text evidence="1">The sequence shown here is derived from an EMBL/GenBank/DDBJ whole genome shotgun (WGS) entry which is preliminary data.</text>
</comment>
<dbReference type="Gene3D" id="3.40.50.1860">
    <property type="match status" value="2"/>
</dbReference>
<dbReference type="InterPro" id="IPR001920">
    <property type="entry name" value="Asp/Glu_race"/>
</dbReference>
<protein>
    <submittedName>
        <fullName evidence="1">Hydantoin racemase</fullName>
    </submittedName>
</protein>